<keyword evidence="2" id="KW-0614">Plasmid</keyword>
<feature type="chain" id="PRO_5004282966" evidence="1">
    <location>
        <begin position="34"/>
        <end position="310"/>
    </location>
</feature>
<geneLocation type="plasmid" evidence="2">
    <name>pBD2</name>
</geneLocation>
<protein>
    <submittedName>
        <fullName evidence="2">Uncharacterized protein</fullName>
    </submittedName>
</protein>
<dbReference type="EMBL" id="AY223810">
    <property type="protein sequence ID" value="AAP73910.1"/>
    <property type="molecule type" value="Genomic_DNA"/>
</dbReference>
<gene>
    <name evidence="2" type="ORF">PBD2.025</name>
</gene>
<dbReference type="AlphaFoldDB" id="Q6XNC1"/>
<accession>Q6XNC1</accession>
<feature type="signal peptide" evidence="1">
    <location>
        <begin position="1"/>
        <end position="33"/>
    </location>
</feature>
<proteinExistence type="predicted"/>
<keyword evidence="1" id="KW-0732">Signal</keyword>
<evidence type="ECO:0000313" key="2">
    <source>
        <dbReference type="EMBL" id="AAP73910.1"/>
    </source>
</evidence>
<reference evidence="2" key="1">
    <citation type="journal article" date="2003" name="J. Bacteriol.">
        <title>Complete nucleotide sequence and genetic organization of the 210-kilobase linear plasmid of Rhodococcus erythropolis BD2.</title>
        <authorList>
            <person name="Stecker C."/>
            <person name="Johann A."/>
            <person name="Herzberg C."/>
            <person name="Averhoff B."/>
            <person name="Gottschalk G."/>
        </authorList>
    </citation>
    <scope>NUCLEOTIDE SEQUENCE</scope>
    <source>
        <strain evidence="2">BD2</strain>
        <plasmid evidence="2">pBD2</plasmid>
    </source>
</reference>
<organism evidence="2">
    <name type="scientific">Rhodococcus erythropolis</name>
    <name type="common">Arthrobacter picolinophilus</name>
    <dbReference type="NCBI Taxonomy" id="1833"/>
    <lineage>
        <taxon>Bacteria</taxon>
        <taxon>Bacillati</taxon>
        <taxon>Actinomycetota</taxon>
        <taxon>Actinomycetes</taxon>
        <taxon>Mycobacteriales</taxon>
        <taxon>Nocardiaceae</taxon>
        <taxon>Rhodococcus</taxon>
        <taxon>Rhodococcus erythropolis group</taxon>
    </lineage>
</organism>
<sequence length="310" mass="29872">MNVETRRRPIGVFAMVLSGLTVASILFPNAASAQPGVSSGGAFGGGLGGNTVTAGASYVSVPAAGGGAGTTGGGVGAAAGGAAGAGGGAAGTGGGGPAAPPPPAIINQIQQGACLGTPGGCPAPPAVPGVDVPPTPVTLAEVMNVVSSAVSALQVEPIDIGITPQPADSGATGLVGFNSWIWANNPTEAQVGPINRTVTTGVITVNMNAVNTGLAVNYGDGLPTVPPVCPVLAPAYTDAALGLPSPACNHFLQKSSITEPGGTFRPSVTSLWVVTWTAVTPGQAFGGTIPIAPTATTEVRVGEMQVLVTN</sequence>
<name>Q6XNC1_RHOER</name>
<evidence type="ECO:0000256" key="1">
    <source>
        <dbReference type="SAM" id="SignalP"/>
    </source>
</evidence>